<evidence type="ECO:0000256" key="1">
    <source>
        <dbReference type="SAM" id="MobiDB-lite"/>
    </source>
</evidence>
<evidence type="ECO:0000313" key="3">
    <source>
        <dbReference type="Proteomes" id="UP000283269"/>
    </source>
</evidence>
<dbReference type="SUPFAM" id="SSF48452">
    <property type="entry name" value="TPR-like"/>
    <property type="match status" value="1"/>
</dbReference>
<feature type="compositionally biased region" description="Low complexity" evidence="1">
    <location>
        <begin position="357"/>
        <end position="381"/>
    </location>
</feature>
<feature type="region of interest" description="Disordered" evidence="1">
    <location>
        <begin position="351"/>
        <end position="381"/>
    </location>
</feature>
<dbReference type="InParanoid" id="A0A409X7F4"/>
<dbReference type="InterPro" id="IPR011990">
    <property type="entry name" value="TPR-like_helical_dom_sf"/>
</dbReference>
<dbReference type="AlphaFoldDB" id="A0A409X7F4"/>
<keyword evidence="3" id="KW-1185">Reference proteome</keyword>
<organism evidence="2 3">
    <name type="scientific">Psilocybe cyanescens</name>
    <dbReference type="NCBI Taxonomy" id="93625"/>
    <lineage>
        <taxon>Eukaryota</taxon>
        <taxon>Fungi</taxon>
        <taxon>Dikarya</taxon>
        <taxon>Basidiomycota</taxon>
        <taxon>Agaricomycotina</taxon>
        <taxon>Agaricomycetes</taxon>
        <taxon>Agaricomycetidae</taxon>
        <taxon>Agaricales</taxon>
        <taxon>Agaricineae</taxon>
        <taxon>Strophariaceae</taxon>
        <taxon>Psilocybe</taxon>
    </lineage>
</organism>
<dbReference type="OrthoDB" id="3059123at2759"/>
<accession>A0A409X7F4</accession>
<comment type="caution">
    <text evidence="2">The sequence shown here is derived from an EMBL/GenBank/DDBJ whole genome shotgun (WGS) entry which is preliminary data.</text>
</comment>
<dbReference type="STRING" id="93625.A0A409X7F4"/>
<dbReference type="Proteomes" id="UP000283269">
    <property type="component" value="Unassembled WGS sequence"/>
</dbReference>
<sequence>MAGWWSSFLDIFPWFRKDPSFKLFNRATEAFKQYKSTENLEDLDTALSNFHLALASRRKTRDDRAHFSLEDILTRYADALWKRYNKDKSAANLDKVIKLDEEVCSIWEQRDETTRPTGYPAKLLDLGSAYFIKYGEARSSAGLFAKVIEKYDKLLNGKLQISGDIRRMGLMKYGVALTTWCDKQEEDRMTPQTKQRLDAGISYMEQALNMKMEERTDSAEQNDAARMIRQQCLFNLAIAHYKRYNDDNSIAELDKAIGYNQKMLGLISNDHADFVYCKFDLAQQLFHKYNHERSLPDTQNLLDTQPRESRDLGRLVKVKKYANDLLEQIKGRAEYSGMETDLMNFLDTVEQHHSRSVSRQSSREGSVARAAGSGSSNGSHT</sequence>
<protein>
    <submittedName>
        <fullName evidence="2">Uncharacterized protein</fullName>
    </submittedName>
</protein>
<reference evidence="2 3" key="1">
    <citation type="journal article" date="2018" name="Evol. Lett.">
        <title>Horizontal gene cluster transfer increased hallucinogenic mushroom diversity.</title>
        <authorList>
            <person name="Reynolds H.T."/>
            <person name="Vijayakumar V."/>
            <person name="Gluck-Thaler E."/>
            <person name="Korotkin H.B."/>
            <person name="Matheny P.B."/>
            <person name="Slot J.C."/>
        </authorList>
    </citation>
    <scope>NUCLEOTIDE SEQUENCE [LARGE SCALE GENOMIC DNA]</scope>
    <source>
        <strain evidence="2 3">2631</strain>
    </source>
</reference>
<name>A0A409X7F4_PSICY</name>
<dbReference type="EMBL" id="NHYD01002448">
    <property type="protein sequence ID" value="PPQ86696.1"/>
    <property type="molecule type" value="Genomic_DNA"/>
</dbReference>
<proteinExistence type="predicted"/>
<gene>
    <name evidence="2" type="ORF">CVT25_006771</name>
</gene>
<evidence type="ECO:0000313" key="2">
    <source>
        <dbReference type="EMBL" id="PPQ86696.1"/>
    </source>
</evidence>
<dbReference type="Gene3D" id="1.25.40.10">
    <property type="entry name" value="Tetratricopeptide repeat domain"/>
    <property type="match status" value="1"/>
</dbReference>